<evidence type="ECO:0000313" key="3">
    <source>
        <dbReference type="Proteomes" id="UP000614811"/>
    </source>
</evidence>
<keyword evidence="3" id="KW-1185">Reference proteome</keyword>
<feature type="transmembrane region" description="Helical" evidence="1">
    <location>
        <begin position="52"/>
        <end position="70"/>
    </location>
</feature>
<dbReference type="AlphaFoldDB" id="A0A918RSK8"/>
<comment type="caution">
    <text evidence="2">The sequence shown here is derived from an EMBL/GenBank/DDBJ whole genome shotgun (WGS) entry which is preliminary data.</text>
</comment>
<keyword evidence="1" id="KW-1133">Transmembrane helix</keyword>
<evidence type="ECO:0000256" key="1">
    <source>
        <dbReference type="SAM" id="Phobius"/>
    </source>
</evidence>
<dbReference type="EMBL" id="BMXA01000002">
    <property type="protein sequence ID" value="GHA07755.1"/>
    <property type="molecule type" value="Genomic_DNA"/>
</dbReference>
<evidence type="ECO:0000313" key="2">
    <source>
        <dbReference type="EMBL" id="GHA07755.1"/>
    </source>
</evidence>
<gene>
    <name evidence="2" type="ORF">GCM10008090_16970</name>
</gene>
<sequence>MTRITALAWRSRLLFAFLISAVFWIGSVLRNALSQSAIRDVIPWADSLVKSSTLSGLLFVSIFLIALYLADDDSDDGR</sequence>
<protein>
    <submittedName>
        <fullName evidence="2">Uncharacterized protein</fullName>
    </submittedName>
</protein>
<dbReference type="Proteomes" id="UP000614811">
    <property type="component" value="Unassembled WGS sequence"/>
</dbReference>
<organism evidence="2 3">
    <name type="scientific">Arenicella chitinivorans</name>
    <dbReference type="NCBI Taxonomy" id="1329800"/>
    <lineage>
        <taxon>Bacteria</taxon>
        <taxon>Pseudomonadati</taxon>
        <taxon>Pseudomonadota</taxon>
        <taxon>Gammaproteobacteria</taxon>
        <taxon>Arenicellales</taxon>
        <taxon>Arenicellaceae</taxon>
        <taxon>Arenicella</taxon>
    </lineage>
</organism>
<dbReference type="RefSeq" id="WP_189399814.1">
    <property type="nucleotide sequence ID" value="NZ_BMXA01000002.1"/>
</dbReference>
<keyword evidence="1" id="KW-0472">Membrane</keyword>
<reference evidence="2" key="2">
    <citation type="submission" date="2020-09" db="EMBL/GenBank/DDBJ databases">
        <authorList>
            <person name="Sun Q."/>
            <person name="Kim S."/>
        </authorList>
    </citation>
    <scope>NUCLEOTIDE SEQUENCE</scope>
    <source>
        <strain evidence="2">KCTC 12711</strain>
    </source>
</reference>
<name>A0A918RSK8_9GAMM</name>
<accession>A0A918RSK8</accession>
<reference evidence="2" key="1">
    <citation type="journal article" date="2014" name="Int. J. Syst. Evol. Microbiol.">
        <title>Complete genome sequence of Corynebacterium casei LMG S-19264T (=DSM 44701T), isolated from a smear-ripened cheese.</title>
        <authorList>
            <consortium name="US DOE Joint Genome Institute (JGI-PGF)"/>
            <person name="Walter F."/>
            <person name="Albersmeier A."/>
            <person name="Kalinowski J."/>
            <person name="Ruckert C."/>
        </authorList>
    </citation>
    <scope>NUCLEOTIDE SEQUENCE</scope>
    <source>
        <strain evidence="2">KCTC 12711</strain>
    </source>
</reference>
<keyword evidence="1" id="KW-0812">Transmembrane</keyword>
<proteinExistence type="predicted"/>